<proteinExistence type="predicted"/>
<dbReference type="Proteomes" id="UP000286415">
    <property type="component" value="Unassembled WGS sequence"/>
</dbReference>
<dbReference type="InParanoid" id="A0A3R7D228"/>
<evidence type="ECO:0000313" key="1">
    <source>
        <dbReference type="EMBL" id="KAG5443368.1"/>
    </source>
</evidence>
<comment type="caution">
    <text evidence="1">The sequence shown here is derived from an EMBL/GenBank/DDBJ whole genome shotgun (WGS) entry which is preliminary data.</text>
</comment>
<reference evidence="1 2" key="1">
    <citation type="journal article" date="2018" name="Biotechnol. Adv.">
        <title>Improved genomic resources and new bioinformatic workflow for the carcinogenic parasite Clonorchis sinensis: Biotechnological implications.</title>
        <authorList>
            <person name="Wang D."/>
            <person name="Korhonen P.K."/>
            <person name="Gasser R.B."/>
            <person name="Young N.D."/>
        </authorList>
    </citation>
    <scope>NUCLEOTIDE SEQUENCE [LARGE SCALE GENOMIC DNA]</scope>
    <source>
        <strain evidence="1">Cs-k2</strain>
    </source>
</reference>
<protein>
    <submittedName>
        <fullName evidence="1">Uncharacterized protein</fullName>
    </submittedName>
</protein>
<reference evidence="1 2" key="2">
    <citation type="journal article" date="2021" name="Genomics">
        <title>High-quality reference genome for Clonorchis sinensis.</title>
        <authorList>
            <person name="Young N.D."/>
            <person name="Stroehlein A.J."/>
            <person name="Kinkar L."/>
            <person name="Wang T."/>
            <person name="Sohn W.M."/>
            <person name="Chang B.C.H."/>
            <person name="Kaur P."/>
            <person name="Weisz D."/>
            <person name="Dudchenko O."/>
            <person name="Aiden E.L."/>
            <person name="Korhonen P.K."/>
            <person name="Gasser R.B."/>
        </authorList>
    </citation>
    <scope>NUCLEOTIDE SEQUENCE [LARGE SCALE GENOMIC DNA]</scope>
    <source>
        <strain evidence="1">Cs-k2</strain>
    </source>
</reference>
<dbReference type="AlphaFoldDB" id="A0A3R7D228"/>
<keyword evidence="2" id="KW-1185">Reference proteome</keyword>
<sequence>MISSSIVGELFVPNTIRHISALPVRFSHQTRTVLRRHGWSNTESLNVTQVHESCSNLPNPDGSIVFRWTIGIDATAQVDNRSAVTPFRCLAAMSPEGSTRAGILPGHPSIDRRSRGAEVGFEPRTFRSVNRALTEANLSTTSSGSSASMRLSQPFFLRLSAIWRLMDLRAPSYSLFAGMDFPASIMDSNLNDVQWSGVRKVEQTAMNTASIAPFTFYHASSTCSLPVQYWFTAESCWASSDRYC</sequence>
<name>A0A3R7D228_CLOSI</name>
<organism evidence="1 2">
    <name type="scientific">Clonorchis sinensis</name>
    <name type="common">Chinese liver fluke</name>
    <dbReference type="NCBI Taxonomy" id="79923"/>
    <lineage>
        <taxon>Eukaryota</taxon>
        <taxon>Metazoa</taxon>
        <taxon>Spiralia</taxon>
        <taxon>Lophotrochozoa</taxon>
        <taxon>Platyhelminthes</taxon>
        <taxon>Trematoda</taxon>
        <taxon>Digenea</taxon>
        <taxon>Opisthorchiida</taxon>
        <taxon>Opisthorchiata</taxon>
        <taxon>Opisthorchiidae</taxon>
        <taxon>Clonorchis</taxon>
    </lineage>
</organism>
<gene>
    <name evidence="1" type="ORF">CSKR_108150</name>
</gene>
<accession>A0A3R7D228</accession>
<dbReference type="EMBL" id="NIRI02000056">
    <property type="protein sequence ID" value="KAG5443368.1"/>
    <property type="molecule type" value="Genomic_DNA"/>
</dbReference>
<evidence type="ECO:0000313" key="2">
    <source>
        <dbReference type="Proteomes" id="UP000286415"/>
    </source>
</evidence>